<evidence type="ECO:0000313" key="8">
    <source>
        <dbReference type="RefSeq" id="XP_031391254.1"/>
    </source>
</evidence>
<proteinExistence type="inferred from homology"/>
<keyword evidence="4 6" id="KW-0009">Actin-binding</keyword>
<evidence type="ECO:0000256" key="2">
    <source>
        <dbReference type="ARBA" id="ARBA00007192"/>
    </source>
</evidence>
<sequence>MIKEICADALTIVEPAKDGYQLTIKLNLSKIPPGKESIKVITEISAVQAKLLSCQLKEMLRNVNSQEQLQGMYKPIKLVYHHREPFFVIRQPRKIATVFPMRFKEDPDVIVATTFFQVQLMDVGSSEEWAKAPPCTWSPIPPAELRGEPLEDLSTNCGFVSFDITSHHVKGKRLDKIVWSLLNFHAFVKYHVKCTRGFTQRRMRKRLNSLVKVINQYHTFKYNYLVSDCYPDVLCSFFKLQILHSEGPEEEREHEEEPKGCGCMSSFASTSRAKNLKRRCQNLFVRKSKRIHFPVKVRGGMRFRHRWLKIPKFSSPRRYTKLD</sequence>
<keyword evidence="3 6" id="KW-0963">Cytoplasm</keyword>
<evidence type="ECO:0000256" key="3">
    <source>
        <dbReference type="ARBA" id="ARBA00022490"/>
    </source>
</evidence>
<evidence type="ECO:0000256" key="6">
    <source>
        <dbReference type="RuleBase" id="RU364015"/>
    </source>
</evidence>
<dbReference type="GO" id="GO:0030041">
    <property type="term" value="P:actin filament polymerization"/>
    <property type="evidence" value="ECO:0007669"/>
    <property type="project" value="InterPro"/>
</dbReference>
<dbReference type="Proteomes" id="UP000515151">
    <property type="component" value="Chromosome 1"/>
</dbReference>
<evidence type="ECO:0000256" key="5">
    <source>
        <dbReference type="ARBA" id="ARBA00023212"/>
    </source>
</evidence>
<reference evidence="8" key="2">
    <citation type="submission" date="2025-08" db="UniProtKB">
        <authorList>
            <consortium name="RefSeq"/>
        </authorList>
    </citation>
    <scope>IDENTIFICATION</scope>
    <source>
        <tissue evidence="8">Leaf</tissue>
    </source>
</reference>
<dbReference type="Gene3D" id="3.30.1460.20">
    <property type="match status" value="2"/>
</dbReference>
<comment type="subunit">
    <text evidence="6">Component of the Arp2/3 complex.</text>
</comment>
<evidence type="ECO:0000256" key="1">
    <source>
        <dbReference type="ARBA" id="ARBA00004245"/>
    </source>
</evidence>
<dbReference type="RefSeq" id="XP_031391254.1">
    <property type="nucleotide sequence ID" value="XM_031535394.1"/>
</dbReference>
<dbReference type="GO" id="GO:0051015">
    <property type="term" value="F:actin filament binding"/>
    <property type="evidence" value="ECO:0007669"/>
    <property type="project" value="TreeGrafter"/>
</dbReference>
<reference evidence="7" key="1">
    <citation type="journal article" date="2020" name="Plant Biotechnol. J.">
        <title>The pomegranate (Punica granatum L.) draft genome dissects genetic divergence between soft- and hard-seeded cultivars.</title>
        <authorList>
            <person name="Luo X."/>
            <person name="Li H."/>
            <person name="Wu Z."/>
            <person name="Yao W."/>
            <person name="Zhao P."/>
            <person name="Cao D."/>
            <person name="Yu H."/>
            <person name="Li K."/>
            <person name="Poudel K."/>
            <person name="Zhao D."/>
            <person name="Zhang F."/>
            <person name="Xia X."/>
            <person name="Chen L."/>
            <person name="Wang Q."/>
            <person name="Jing D."/>
            <person name="Cao S."/>
        </authorList>
    </citation>
    <scope>NUCLEOTIDE SEQUENCE [LARGE SCALE GENOMIC DNA]</scope>
    <source>
        <strain evidence="7">cv. Tunisia</strain>
    </source>
</reference>
<dbReference type="InterPro" id="IPR034666">
    <property type="entry name" value="ARPC2/4"/>
</dbReference>
<dbReference type="OrthoDB" id="148331at2759"/>
<dbReference type="Pfam" id="PF04045">
    <property type="entry name" value="P34-Arc"/>
    <property type="match status" value="1"/>
</dbReference>
<organism evidence="7 8">
    <name type="scientific">Punica granatum</name>
    <name type="common">Pomegranate</name>
    <dbReference type="NCBI Taxonomy" id="22663"/>
    <lineage>
        <taxon>Eukaryota</taxon>
        <taxon>Viridiplantae</taxon>
        <taxon>Streptophyta</taxon>
        <taxon>Embryophyta</taxon>
        <taxon>Tracheophyta</taxon>
        <taxon>Spermatophyta</taxon>
        <taxon>Magnoliopsida</taxon>
        <taxon>eudicotyledons</taxon>
        <taxon>Gunneridae</taxon>
        <taxon>Pentapetalae</taxon>
        <taxon>rosids</taxon>
        <taxon>malvids</taxon>
        <taxon>Myrtales</taxon>
        <taxon>Lythraceae</taxon>
        <taxon>Punica</taxon>
    </lineage>
</organism>
<dbReference type="GO" id="GO:0005200">
    <property type="term" value="F:structural constituent of cytoskeleton"/>
    <property type="evidence" value="ECO:0007669"/>
    <property type="project" value="TreeGrafter"/>
</dbReference>
<dbReference type="AlphaFoldDB" id="A0A6P8D9P6"/>
<comment type="function">
    <text evidence="6">Functions as actin-binding component of the Arp2/3 complex which is involved in regulation of actin polymerization and together with an activating nucleation-promoting factor (NPF) mediates the formation of branched actin networks.</text>
</comment>
<gene>
    <name evidence="8" type="primary">LOC116203593</name>
</gene>
<evidence type="ECO:0000313" key="7">
    <source>
        <dbReference type="Proteomes" id="UP000515151"/>
    </source>
</evidence>
<dbReference type="GO" id="GO:0034314">
    <property type="term" value="P:Arp2/3 complex-mediated actin nucleation"/>
    <property type="evidence" value="ECO:0007669"/>
    <property type="project" value="InterPro"/>
</dbReference>
<accession>A0A6P8D9P6</accession>
<dbReference type="InterPro" id="IPR007188">
    <property type="entry name" value="ARPC2"/>
</dbReference>
<dbReference type="PANTHER" id="PTHR12058:SF1">
    <property type="entry name" value="ACTIN-RELATED PROTEIN 2_3 COMPLEX SUBUNIT 2B"/>
    <property type="match status" value="1"/>
</dbReference>
<keyword evidence="5 6" id="KW-0206">Cytoskeleton</keyword>
<name>A0A6P8D9P6_PUNGR</name>
<evidence type="ECO:0000256" key="4">
    <source>
        <dbReference type="ARBA" id="ARBA00023203"/>
    </source>
</evidence>
<dbReference type="PANTHER" id="PTHR12058">
    <property type="entry name" value="ARP2/3 COMPLEX 34 KDA SUBUNIT"/>
    <property type="match status" value="1"/>
</dbReference>
<comment type="subcellular location">
    <subcellularLocation>
        <location evidence="1 6">Cytoplasm</location>
        <location evidence="1 6">Cytoskeleton</location>
    </subcellularLocation>
</comment>
<comment type="similarity">
    <text evidence="2 6">Belongs to the ARPC2 family.</text>
</comment>
<dbReference type="GeneID" id="116203593"/>
<dbReference type="SUPFAM" id="SSF69645">
    <property type="entry name" value="Arp2/3 complex subunits"/>
    <property type="match status" value="1"/>
</dbReference>
<dbReference type="GO" id="GO:0005885">
    <property type="term" value="C:Arp2/3 protein complex"/>
    <property type="evidence" value="ECO:0007669"/>
    <property type="project" value="InterPro"/>
</dbReference>
<dbReference type="FunFam" id="3.30.1460.20:FF:000008">
    <property type="entry name" value="Arp2/3 complex 34 kDa subunit"/>
    <property type="match status" value="1"/>
</dbReference>
<protein>
    <recommendedName>
        <fullName evidence="6">Arp2/3 complex 34 kDa subunit</fullName>
    </recommendedName>
</protein>
<keyword evidence="7" id="KW-1185">Reference proteome</keyword>